<proteinExistence type="predicted"/>
<gene>
    <name evidence="1" type="ORF">DFR28_102629</name>
</gene>
<dbReference type="EMBL" id="QNRT01000002">
    <property type="protein sequence ID" value="RBP51210.1"/>
    <property type="molecule type" value="Genomic_DNA"/>
</dbReference>
<organism evidence="1 2">
    <name type="scientific">Arenicella xantha</name>
    <dbReference type="NCBI Taxonomy" id="644221"/>
    <lineage>
        <taxon>Bacteria</taxon>
        <taxon>Pseudomonadati</taxon>
        <taxon>Pseudomonadota</taxon>
        <taxon>Gammaproteobacteria</taxon>
        <taxon>Arenicellales</taxon>
        <taxon>Arenicellaceae</taxon>
        <taxon>Arenicella</taxon>
    </lineage>
</organism>
<keyword evidence="2" id="KW-1185">Reference proteome</keyword>
<dbReference type="RefSeq" id="WP_113953997.1">
    <property type="nucleotide sequence ID" value="NZ_QNRT01000002.1"/>
</dbReference>
<evidence type="ECO:0000313" key="2">
    <source>
        <dbReference type="Proteomes" id="UP000253083"/>
    </source>
</evidence>
<dbReference type="OrthoDB" id="6679007at2"/>
<dbReference type="Proteomes" id="UP000253083">
    <property type="component" value="Unassembled WGS sequence"/>
</dbReference>
<comment type="caution">
    <text evidence="1">The sequence shown here is derived from an EMBL/GenBank/DDBJ whole genome shotgun (WGS) entry which is preliminary data.</text>
</comment>
<accession>A0A395JR80</accession>
<evidence type="ECO:0000313" key="1">
    <source>
        <dbReference type="EMBL" id="RBP51210.1"/>
    </source>
</evidence>
<sequence>MAKYVIRQYQFGYNDECYYISGSNILKVYDNEAEAEAAYRKLEVAHIRSAELSEQSSLWDAGDDELKPLNDFVQSKTGKHLFAGDRPEYNDSLPTELTDDEVLEFGKLADIQGYKLVTFENEPLFYAIWIFGEDEDWHKDYDEYSTSLVYSESREEIIESIGDVAYDQWYDYKIKGTLEELSDSPALLASLLENTKKMKFVEKPNKSFIKLKSEDGAALTALNELLKEPLFAIKELSLEQVLEIEEELAEESEY</sequence>
<name>A0A395JR80_9GAMM</name>
<dbReference type="InParanoid" id="A0A395JR80"/>
<reference evidence="1 2" key="1">
    <citation type="submission" date="2018-06" db="EMBL/GenBank/DDBJ databases">
        <title>Genomic Encyclopedia of Type Strains, Phase IV (KMG-IV): sequencing the most valuable type-strain genomes for metagenomic binning, comparative biology and taxonomic classification.</title>
        <authorList>
            <person name="Goeker M."/>
        </authorList>
    </citation>
    <scope>NUCLEOTIDE SEQUENCE [LARGE SCALE GENOMIC DNA]</scope>
    <source>
        <strain evidence="1 2">DSM 24032</strain>
    </source>
</reference>
<dbReference type="AlphaFoldDB" id="A0A395JR80"/>
<protein>
    <submittedName>
        <fullName evidence="1">Uncharacterized protein</fullName>
    </submittedName>
</protein>